<evidence type="ECO:0000256" key="2">
    <source>
        <dbReference type="ARBA" id="ARBA00022692"/>
    </source>
</evidence>
<evidence type="ECO:0000256" key="3">
    <source>
        <dbReference type="ARBA" id="ARBA00022968"/>
    </source>
</evidence>
<evidence type="ECO:0000256" key="5">
    <source>
        <dbReference type="ARBA" id="ARBA00023136"/>
    </source>
</evidence>
<keyword evidence="3" id="KW-0735">Signal-anchor</keyword>
<reference evidence="8 9" key="1">
    <citation type="journal article" date="2023" name="Commun. Biol.">
        <title>Reorganization of the ancestral sex-determining regions during the evolution of trioecy in Pleodorina starrii.</title>
        <authorList>
            <person name="Takahashi K."/>
            <person name="Suzuki S."/>
            <person name="Kawai-Toyooka H."/>
            <person name="Yamamoto K."/>
            <person name="Hamaji T."/>
            <person name="Ootsuki R."/>
            <person name="Yamaguchi H."/>
            <person name="Kawachi M."/>
            <person name="Higashiyama T."/>
            <person name="Nozaki H."/>
        </authorList>
    </citation>
    <scope>NUCLEOTIDE SEQUENCE [LARGE SCALE GENOMIC DNA]</scope>
    <source>
        <strain evidence="8 9">NIES-4479</strain>
    </source>
</reference>
<feature type="region of interest" description="Disordered" evidence="7">
    <location>
        <begin position="136"/>
        <end position="171"/>
    </location>
</feature>
<comment type="subcellular location">
    <subcellularLocation>
        <location evidence="1">Membrane</location>
        <topology evidence="1">Single-pass type II membrane protein</topology>
    </subcellularLocation>
</comment>
<evidence type="ECO:0000256" key="1">
    <source>
        <dbReference type="ARBA" id="ARBA00004606"/>
    </source>
</evidence>
<protein>
    <submittedName>
        <fullName evidence="8">Uncharacterized protein</fullName>
    </submittedName>
</protein>
<evidence type="ECO:0000313" key="8">
    <source>
        <dbReference type="EMBL" id="GLC58859.1"/>
    </source>
</evidence>
<dbReference type="EMBL" id="BRXU01000024">
    <property type="protein sequence ID" value="GLC58859.1"/>
    <property type="molecule type" value="Genomic_DNA"/>
</dbReference>
<evidence type="ECO:0000256" key="7">
    <source>
        <dbReference type="SAM" id="MobiDB-lite"/>
    </source>
</evidence>
<keyword evidence="5" id="KW-0472">Membrane</keyword>
<keyword evidence="9" id="KW-1185">Reference proteome</keyword>
<evidence type="ECO:0000313" key="9">
    <source>
        <dbReference type="Proteomes" id="UP001165080"/>
    </source>
</evidence>
<evidence type="ECO:0000256" key="6">
    <source>
        <dbReference type="ARBA" id="ARBA00023180"/>
    </source>
</evidence>
<sequence length="503" mass="56866">MLAVLHVHAMERRQSMRVIAAVILGFLYSSVIRSFAATVGNDSEHPAVLLKTCWNEAFDPAPRGFKDWLAGRPTSLNLAGVWWSNRTSSVPLTVFTMVSRDRLPMLEMQCRSYVGPLVAAIHVPVLVRRVYRRNVTGDGGGDSNGNGQRRRLQQQREQLQQQEPGFSEPLWVHETHESELGKTEQGRSPQINAFWAELQALFERMESGSGCQLRLLLFTERVWDRPLAAIMPTNAMRNAAMAAVTTPLAAMIDVDLGPSNTLNQLITNATWVQLILAHSITPTPKLFILPAWEPNPSLDMHTASRVAEEASRADKASLVELWRNKTIDVFQTSHCPPCHGPTDHSRWATDDQAYGVPYRTWFEPWGIMWRFHDPGYDERFRGWYFDKVSYAETLGRLWQFQFIILPSCWLVHRPHAKVAIAQLRAGIVNSSSASASDPNIQALLQSTTFGRNGNATMYEHYLTYVVSQQVALRSLISQGAGYVPQLNPQLQHCRRVLPWWKTS</sequence>
<dbReference type="PANTHER" id="PTHR12270">
    <property type="entry name" value="GLYCOSYLTRANSFERASE-RELATED"/>
    <property type="match status" value="1"/>
</dbReference>
<dbReference type="PANTHER" id="PTHR12270:SF52">
    <property type="entry name" value="GLYCOSYLTRANSFERASE-LIKE PROTEIN GNT13-RELATED"/>
    <property type="match status" value="1"/>
</dbReference>
<dbReference type="AlphaFoldDB" id="A0A9W6F772"/>
<dbReference type="GO" id="GO:0015020">
    <property type="term" value="F:glucuronosyltransferase activity"/>
    <property type="evidence" value="ECO:0007669"/>
    <property type="project" value="TreeGrafter"/>
</dbReference>
<comment type="caution">
    <text evidence="8">The sequence shown here is derived from an EMBL/GenBank/DDBJ whole genome shotgun (WGS) entry which is preliminary data.</text>
</comment>
<dbReference type="Proteomes" id="UP001165080">
    <property type="component" value="Unassembled WGS sequence"/>
</dbReference>
<dbReference type="GO" id="GO:0042285">
    <property type="term" value="F:xylosyltransferase activity"/>
    <property type="evidence" value="ECO:0007669"/>
    <property type="project" value="TreeGrafter"/>
</dbReference>
<organism evidence="8 9">
    <name type="scientific">Pleodorina starrii</name>
    <dbReference type="NCBI Taxonomy" id="330485"/>
    <lineage>
        <taxon>Eukaryota</taxon>
        <taxon>Viridiplantae</taxon>
        <taxon>Chlorophyta</taxon>
        <taxon>core chlorophytes</taxon>
        <taxon>Chlorophyceae</taxon>
        <taxon>CS clade</taxon>
        <taxon>Chlamydomonadales</taxon>
        <taxon>Volvocaceae</taxon>
        <taxon>Pleodorina</taxon>
    </lineage>
</organism>
<gene>
    <name evidence="8" type="primary">PLEST011353</name>
    <name evidence="8" type="ORF">PLESTB_001408800</name>
</gene>
<name>A0A9W6F772_9CHLO</name>
<dbReference type="GO" id="GO:0035269">
    <property type="term" value="P:protein O-linked glycosylation via mannose"/>
    <property type="evidence" value="ECO:0007669"/>
    <property type="project" value="TreeGrafter"/>
</dbReference>
<proteinExistence type="predicted"/>
<keyword evidence="4" id="KW-1133">Transmembrane helix</keyword>
<dbReference type="GO" id="GO:0016020">
    <property type="term" value="C:membrane"/>
    <property type="evidence" value="ECO:0007669"/>
    <property type="project" value="UniProtKB-SubCell"/>
</dbReference>
<keyword evidence="2" id="KW-0812">Transmembrane</keyword>
<dbReference type="InterPro" id="IPR051292">
    <property type="entry name" value="Xyl/GlcA_transferase"/>
</dbReference>
<accession>A0A9W6F772</accession>
<keyword evidence="6" id="KW-0325">Glycoprotein</keyword>
<evidence type="ECO:0000256" key="4">
    <source>
        <dbReference type="ARBA" id="ARBA00022989"/>
    </source>
</evidence>
<dbReference type="Pfam" id="PF13896">
    <property type="entry name" value="Glyco_transf_49"/>
    <property type="match status" value="1"/>
</dbReference>